<name>A0ACC0WI66_9STRA</name>
<proteinExistence type="predicted"/>
<evidence type="ECO:0000313" key="2">
    <source>
        <dbReference type="Proteomes" id="UP001163321"/>
    </source>
</evidence>
<accession>A0ACC0WI66</accession>
<organism evidence="1 2">
    <name type="scientific">Peronosclerospora sorghi</name>
    <dbReference type="NCBI Taxonomy" id="230839"/>
    <lineage>
        <taxon>Eukaryota</taxon>
        <taxon>Sar</taxon>
        <taxon>Stramenopiles</taxon>
        <taxon>Oomycota</taxon>
        <taxon>Peronosporomycetes</taxon>
        <taxon>Peronosporales</taxon>
        <taxon>Peronosporaceae</taxon>
        <taxon>Peronosclerospora</taxon>
    </lineage>
</organism>
<evidence type="ECO:0000313" key="1">
    <source>
        <dbReference type="EMBL" id="KAI9918434.1"/>
    </source>
</evidence>
<sequence length="239" mass="25956">MPCQHRLRELISEDNRLSLSDFHPHWHIVERIPLSPEAIERPEDNLPVVLEQVANNVATLPDHQHRETIQHLHDLSQQLPCPIKEPEVVRTKGRPSTSTKRNPSGFEYVEQKQKRRKAEKCSACGGVGHRKTLKTFPAQRAPSTSASALQAPTDGPTQGTPVFSIPSAQFPMYPIALSPPSSFNFGIVAPAVDESFIVPPGLNPQPGAIGGGGLGISDIPVMEIEMATDEVAASACQCT</sequence>
<comment type="caution">
    <text evidence="1">The sequence shown here is derived from an EMBL/GenBank/DDBJ whole genome shotgun (WGS) entry which is preliminary data.</text>
</comment>
<dbReference type="Proteomes" id="UP001163321">
    <property type="component" value="Chromosome 12"/>
</dbReference>
<gene>
    <name evidence="1" type="ORF">PsorP6_011327</name>
</gene>
<reference evidence="1 2" key="1">
    <citation type="journal article" date="2022" name="bioRxiv">
        <title>The genome of the oomycete Peronosclerospora sorghi, a cosmopolitan pathogen of maize and sorghum, is inflated with dispersed pseudogenes.</title>
        <authorList>
            <person name="Fletcher K."/>
            <person name="Martin F."/>
            <person name="Isakeit T."/>
            <person name="Cavanaugh K."/>
            <person name="Magill C."/>
            <person name="Michelmore R."/>
        </authorList>
    </citation>
    <scope>NUCLEOTIDE SEQUENCE [LARGE SCALE GENOMIC DNA]</scope>
    <source>
        <strain evidence="1">P6</strain>
    </source>
</reference>
<dbReference type="EMBL" id="CM047591">
    <property type="protein sequence ID" value="KAI9918434.1"/>
    <property type="molecule type" value="Genomic_DNA"/>
</dbReference>
<keyword evidence="2" id="KW-1185">Reference proteome</keyword>
<protein>
    <submittedName>
        <fullName evidence="1">Uncharacterized protein</fullName>
    </submittedName>
</protein>